<dbReference type="SUPFAM" id="SSF140860">
    <property type="entry name" value="Pseudo ankyrin repeat-like"/>
    <property type="match status" value="1"/>
</dbReference>
<sequence>MKIFPYKMNSASTLQRTILYKKSYSELLKFIESNPAFEVLSVDNEFWQEKTLLDFKVPNWYFNLSSEILPPPQNYLYFLTKFALIPESDQILELNGCFARAAQMGDLPLMEIFAKRMEERQIQPNYDKAFVESIRGGHLSIAKSLKERISFYQHYLIFACDSGDIEVFNYVFEMAKNAGWEENLCHISANIILLQSLAISFEFYTQVKNALRCDVSHLSFNFDSIRITKTGSVESYRRISTLITNPEEAENALIGAFISKNSELIEEVSQQVGPGNSLDCVRKACAYLGEVENYSTIVKNSEISDEEILGDVKYALANNSYSVIEWIFNNRDFGEEQLIALCSVIPSATRKGDMGLFKHISKFLNKNTLKYVCTENLRFANESNCIPLIELCSKELRAELTLLHLAAESIRQQS</sequence>
<dbReference type="Proteomes" id="UP000202176">
    <property type="component" value="Segment"/>
</dbReference>
<proteinExistence type="predicted"/>
<accession>W5SAE9</accession>
<protein>
    <recommendedName>
        <fullName evidence="3">Ankyrin repeat protein</fullName>
    </recommendedName>
</protein>
<dbReference type="KEGG" id="vg:18266196"/>
<reference evidence="1 2" key="1">
    <citation type="journal article" date="2014" name="Proc. Natl. Acad. Sci. U.S.A.">
        <title>Thirty-thousand-year-old distant relative of giant icosahedral DNA viruses with a pandoravirus morphology.</title>
        <authorList>
            <person name="Legendre M."/>
            <person name="Bartoli J."/>
            <person name="Shmakova L."/>
            <person name="Jeudy S."/>
            <person name="Labadie K."/>
            <person name="Adrait A."/>
            <person name="Lescot M."/>
            <person name="Poirot O."/>
            <person name="Bertaux L."/>
            <person name="Bruley C."/>
            <person name="Coute Y."/>
            <person name="Rivkina E."/>
            <person name="Abergel C."/>
            <person name="Claverie J.M."/>
        </authorList>
    </citation>
    <scope>NUCLEOTIDE SEQUENCE [LARGE SCALE GENOMIC DNA]</scope>
    <source>
        <strain evidence="1">P1084-T</strain>
    </source>
</reference>
<keyword evidence="2" id="KW-1185">Reference proteome</keyword>
<dbReference type="EMBL" id="KF740664">
    <property type="protein sequence ID" value="AHH01735.1"/>
    <property type="molecule type" value="Genomic_DNA"/>
</dbReference>
<name>W5SAE9_9VIRU</name>
<evidence type="ECO:0000313" key="2">
    <source>
        <dbReference type="Proteomes" id="UP000202176"/>
    </source>
</evidence>
<evidence type="ECO:0008006" key="3">
    <source>
        <dbReference type="Google" id="ProtNLM"/>
    </source>
</evidence>
<dbReference type="GeneID" id="18266196"/>
<evidence type="ECO:0000313" key="1">
    <source>
        <dbReference type="EMBL" id="AHH01735.1"/>
    </source>
</evidence>
<gene>
    <name evidence="1" type="ORF">pv_168</name>
</gene>
<organism evidence="1 2">
    <name type="scientific">Pithovirus sibericum</name>
    <dbReference type="NCBI Taxonomy" id="1450746"/>
    <lineage>
        <taxon>Viruses</taxon>
        <taxon>Pithoviruses</taxon>
        <taxon>Orthopithovirinae</taxon>
        <taxon>Alphapithovirus</taxon>
        <taxon>Alphapithovirus sibericum</taxon>
    </lineage>
</organism>
<dbReference type="RefSeq" id="YP_009001070.1">
    <property type="nucleotide sequence ID" value="NC_023423.1"/>
</dbReference>